<evidence type="ECO:0000256" key="8">
    <source>
        <dbReference type="ARBA" id="ARBA00022989"/>
    </source>
</evidence>
<feature type="transmembrane region" description="Helical" evidence="10">
    <location>
        <begin position="63"/>
        <end position="81"/>
    </location>
</feature>
<feature type="transmembrane region" description="Helical" evidence="10">
    <location>
        <begin position="184"/>
        <end position="208"/>
    </location>
</feature>
<sequence length="245" mass="28407">MASDTEQMVDNEVQGYHTIVTNRSIFDGEHTPQNISSYGFLLGIVFGAGFTASIYIKSPQLCLYMAFLALFHYLEYTLTAIYNSHTLSLDSYLLNHSTEYILANVIVLLEYLIELYFFGDFKKFGFLNILGIVFILSGQLARTLAMYTAKHNFTHQVASFKEKEHVLVTDGIYRLMRHPSYFGFYWWALGTQFLLLNPIGIIGFAIALQYFFSKRIAYEEFTLQRFFGDEYTQYTKKTRTLIPFI</sequence>
<evidence type="ECO:0000256" key="3">
    <source>
        <dbReference type="ARBA" id="ARBA00012151"/>
    </source>
</evidence>
<keyword evidence="10" id="KW-0256">Endoplasmic reticulum</keyword>
<dbReference type="Proteomes" id="UP001479436">
    <property type="component" value="Unassembled WGS sequence"/>
</dbReference>
<evidence type="ECO:0000256" key="2">
    <source>
        <dbReference type="ARBA" id="ARBA00009140"/>
    </source>
</evidence>
<dbReference type="GO" id="GO:0032259">
    <property type="term" value="P:methylation"/>
    <property type="evidence" value="ECO:0007669"/>
    <property type="project" value="UniProtKB-KW"/>
</dbReference>
<dbReference type="PROSITE" id="PS51564">
    <property type="entry name" value="SAM_ICMT"/>
    <property type="match status" value="1"/>
</dbReference>
<evidence type="ECO:0000256" key="4">
    <source>
        <dbReference type="ARBA" id="ARBA00022603"/>
    </source>
</evidence>
<comment type="catalytic activity">
    <reaction evidence="10">
        <text>[protein]-C-terminal S-[(2E,6E)-farnesyl]-L-cysteine + S-adenosyl-L-methionine = [protein]-C-terminal S-[(2E,6E)-farnesyl]-L-cysteine methyl ester + S-adenosyl-L-homocysteine</text>
        <dbReference type="Rhea" id="RHEA:21672"/>
        <dbReference type="Rhea" id="RHEA-COMP:12125"/>
        <dbReference type="Rhea" id="RHEA-COMP:12126"/>
        <dbReference type="ChEBI" id="CHEBI:57856"/>
        <dbReference type="ChEBI" id="CHEBI:59789"/>
        <dbReference type="ChEBI" id="CHEBI:90510"/>
        <dbReference type="ChEBI" id="CHEBI:90511"/>
        <dbReference type="EC" id="2.1.1.100"/>
    </reaction>
</comment>
<accession>A0ABR2WSL7</accession>
<dbReference type="EC" id="2.1.1.100" evidence="3 10"/>
<keyword evidence="7 10" id="KW-0812">Transmembrane</keyword>
<feature type="transmembrane region" description="Helical" evidence="10">
    <location>
        <begin position="101"/>
        <end position="119"/>
    </location>
</feature>
<keyword evidence="5 11" id="KW-0808">Transferase</keyword>
<dbReference type="PANTHER" id="PTHR12714">
    <property type="entry name" value="PROTEIN-S ISOPRENYLCYSTEINE O-METHYLTRANSFERASE"/>
    <property type="match status" value="1"/>
</dbReference>
<keyword evidence="6 10" id="KW-0949">S-adenosyl-L-methionine</keyword>
<keyword evidence="4 10" id="KW-0489">Methyltransferase</keyword>
<keyword evidence="8 10" id="KW-1133">Transmembrane helix</keyword>
<organism evidence="11 12">
    <name type="scientific">Basidiobolus ranarum</name>
    <dbReference type="NCBI Taxonomy" id="34480"/>
    <lineage>
        <taxon>Eukaryota</taxon>
        <taxon>Fungi</taxon>
        <taxon>Fungi incertae sedis</taxon>
        <taxon>Zoopagomycota</taxon>
        <taxon>Entomophthoromycotina</taxon>
        <taxon>Basidiobolomycetes</taxon>
        <taxon>Basidiobolales</taxon>
        <taxon>Basidiobolaceae</taxon>
        <taxon>Basidiobolus</taxon>
    </lineage>
</organism>
<gene>
    <name evidence="11" type="primary">STE14_1</name>
    <name evidence="11" type="ORF">K7432_008104</name>
</gene>
<dbReference type="GO" id="GO:0004671">
    <property type="term" value="F:protein C-terminal S-isoprenylcysteine carboxyl O-methyltransferase activity"/>
    <property type="evidence" value="ECO:0007669"/>
    <property type="project" value="UniProtKB-EC"/>
</dbReference>
<dbReference type="PANTHER" id="PTHR12714:SF9">
    <property type="entry name" value="PROTEIN-S-ISOPRENYLCYSTEINE O-METHYLTRANSFERASE"/>
    <property type="match status" value="1"/>
</dbReference>
<reference evidence="11 12" key="1">
    <citation type="submission" date="2023-04" db="EMBL/GenBank/DDBJ databases">
        <title>Genome of Basidiobolus ranarum AG-B5.</title>
        <authorList>
            <person name="Stajich J.E."/>
            <person name="Carter-House D."/>
            <person name="Gryganskyi A."/>
        </authorList>
    </citation>
    <scope>NUCLEOTIDE SEQUENCE [LARGE SCALE GENOMIC DNA]</scope>
    <source>
        <strain evidence="11 12">AG-B5</strain>
    </source>
</reference>
<evidence type="ECO:0000256" key="9">
    <source>
        <dbReference type="ARBA" id="ARBA00023136"/>
    </source>
</evidence>
<evidence type="ECO:0000256" key="10">
    <source>
        <dbReference type="RuleBase" id="RU362022"/>
    </source>
</evidence>
<comment type="similarity">
    <text evidence="2 10">Belongs to the class VI-like SAM-binding methyltransferase superfamily. Isoprenylcysteine carboxyl methyltransferase family.</text>
</comment>
<feature type="transmembrane region" description="Helical" evidence="10">
    <location>
        <begin position="126"/>
        <end position="145"/>
    </location>
</feature>
<dbReference type="InterPro" id="IPR025770">
    <property type="entry name" value="PPMT_MeTrfase"/>
</dbReference>
<feature type="transmembrane region" description="Helical" evidence="10">
    <location>
        <begin position="35"/>
        <end position="56"/>
    </location>
</feature>
<dbReference type="Pfam" id="PF04140">
    <property type="entry name" value="ICMT"/>
    <property type="match status" value="1"/>
</dbReference>
<protein>
    <recommendedName>
        <fullName evidence="3 10">Protein-S-isoprenylcysteine O-methyltransferase</fullName>
        <ecNumber evidence="3 10">2.1.1.100</ecNumber>
    </recommendedName>
</protein>
<keyword evidence="9 10" id="KW-0472">Membrane</keyword>
<dbReference type="InterPro" id="IPR007269">
    <property type="entry name" value="ICMT_MeTrfase"/>
</dbReference>
<evidence type="ECO:0000313" key="12">
    <source>
        <dbReference type="Proteomes" id="UP001479436"/>
    </source>
</evidence>
<evidence type="ECO:0000313" key="11">
    <source>
        <dbReference type="EMBL" id="KAK9764411.1"/>
    </source>
</evidence>
<name>A0ABR2WSL7_9FUNG</name>
<dbReference type="Gene3D" id="1.20.120.1630">
    <property type="match status" value="1"/>
</dbReference>
<evidence type="ECO:0000256" key="1">
    <source>
        <dbReference type="ARBA" id="ARBA00004141"/>
    </source>
</evidence>
<evidence type="ECO:0000256" key="6">
    <source>
        <dbReference type="ARBA" id="ARBA00022691"/>
    </source>
</evidence>
<proteinExistence type="inferred from homology"/>
<evidence type="ECO:0000256" key="5">
    <source>
        <dbReference type="ARBA" id="ARBA00022679"/>
    </source>
</evidence>
<keyword evidence="12" id="KW-1185">Reference proteome</keyword>
<comment type="subcellular location">
    <subcellularLocation>
        <location evidence="10">Endoplasmic reticulum membrane</location>
        <topology evidence="10">Multi-pass membrane protein</topology>
    </subcellularLocation>
    <subcellularLocation>
        <location evidence="1">Membrane</location>
        <topology evidence="1">Multi-pass membrane protein</topology>
    </subcellularLocation>
</comment>
<comment type="caution">
    <text evidence="11">The sequence shown here is derived from an EMBL/GenBank/DDBJ whole genome shotgun (WGS) entry which is preliminary data.</text>
</comment>
<dbReference type="EMBL" id="JASJQH010000433">
    <property type="protein sequence ID" value="KAK9764411.1"/>
    <property type="molecule type" value="Genomic_DNA"/>
</dbReference>
<evidence type="ECO:0000256" key="7">
    <source>
        <dbReference type="ARBA" id="ARBA00022692"/>
    </source>
</evidence>